<dbReference type="AlphaFoldDB" id="A0A7M7NXR9"/>
<feature type="repeat" description="ANK" evidence="3">
    <location>
        <begin position="226"/>
        <end position="258"/>
    </location>
</feature>
<reference evidence="6" key="1">
    <citation type="submission" date="2015-02" db="EMBL/GenBank/DDBJ databases">
        <title>Genome sequencing for Strongylocentrotus purpuratus.</title>
        <authorList>
            <person name="Murali S."/>
            <person name="Liu Y."/>
            <person name="Vee V."/>
            <person name="English A."/>
            <person name="Wang M."/>
            <person name="Skinner E."/>
            <person name="Han Y."/>
            <person name="Muzny D.M."/>
            <person name="Worley K.C."/>
            <person name="Gibbs R.A."/>
        </authorList>
    </citation>
    <scope>NUCLEOTIDE SEQUENCE</scope>
</reference>
<evidence type="ECO:0000259" key="4">
    <source>
        <dbReference type="Pfam" id="PF00791"/>
    </source>
</evidence>
<keyword evidence="6" id="KW-1185">Reference proteome</keyword>
<accession>A0A7M7NXR9</accession>
<dbReference type="KEGG" id="spu:115924662"/>
<dbReference type="Gene3D" id="1.25.40.20">
    <property type="entry name" value="Ankyrin repeat-containing domain"/>
    <property type="match status" value="3"/>
</dbReference>
<evidence type="ECO:0000313" key="5">
    <source>
        <dbReference type="EnsemblMetazoa" id="XP_030843240"/>
    </source>
</evidence>
<dbReference type="InParanoid" id="A0A7M7NXR9"/>
<sequence length="521" mass="57548">MALFSAAAKGDVLKIQSLIVSEDKSKGSGGVDVNCSDASGKTPLHIASENGHLQTVEWLTHHGAKVNVIDANLQTSVHLCSKIGHLHVVELLVKEGADIEICDKDEFTALHIASFEGHVDIVKYLVSKGAELERLANDYWTPLNLALDGGHLDIAEYLLTKKANINRCGKGGCTALHTASQTGNIDGVKYLTSHGAELDRSTEDGHLEVVEFLVNEGACIEIGNKDGVTALHRASFNGYLDIVKYLVSKGADLGKLANEEDHYDYLPSTFGSKALPSLMPRPYSPTYDPYLTSKQDSSSSSRKSITEETKIISLDEYSIKVPISPDDVDRAKYITAEALTTIPSDLKLDKDEVIISVGLKLSPPGLQFKTPVEVTVSHSAIFTNPDKAEIVLYTRRTGSDEFSRIVPASDKAARCVVAKNHLTLYLDHFSEWWIISLIRRYFIGKRLICTPYVPLSTYRDVLNRIYLVIKDDFCGMKEDTIRDYQVAFLGEQYCVYWGKGPLSVRHLENKEEVSKEVTIPI</sequence>
<evidence type="ECO:0000256" key="2">
    <source>
        <dbReference type="ARBA" id="ARBA00023043"/>
    </source>
</evidence>
<feature type="repeat" description="ANK" evidence="3">
    <location>
        <begin position="39"/>
        <end position="71"/>
    </location>
</feature>
<dbReference type="Pfam" id="PF13637">
    <property type="entry name" value="Ank_4"/>
    <property type="match status" value="1"/>
</dbReference>
<dbReference type="PANTHER" id="PTHR24126">
    <property type="entry name" value="ANKYRIN REPEAT, PH AND SEC7 DOMAIN CONTAINING PROTEIN SECG-RELATED"/>
    <property type="match status" value="1"/>
</dbReference>
<feature type="repeat" description="ANK" evidence="3">
    <location>
        <begin position="105"/>
        <end position="137"/>
    </location>
</feature>
<dbReference type="Pfam" id="PF12796">
    <property type="entry name" value="Ank_2"/>
    <property type="match status" value="3"/>
</dbReference>
<organism evidence="5 6">
    <name type="scientific">Strongylocentrotus purpuratus</name>
    <name type="common">Purple sea urchin</name>
    <dbReference type="NCBI Taxonomy" id="7668"/>
    <lineage>
        <taxon>Eukaryota</taxon>
        <taxon>Metazoa</taxon>
        <taxon>Echinodermata</taxon>
        <taxon>Eleutherozoa</taxon>
        <taxon>Echinozoa</taxon>
        <taxon>Echinoidea</taxon>
        <taxon>Euechinoidea</taxon>
        <taxon>Echinacea</taxon>
        <taxon>Camarodonta</taxon>
        <taxon>Echinidea</taxon>
        <taxon>Strongylocentrotidae</taxon>
        <taxon>Strongylocentrotus</taxon>
    </lineage>
</organism>
<dbReference type="PRINTS" id="PR01415">
    <property type="entry name" value="ANKYRIN"/>
</dbReference>
<keyword evidence="2 3" id="KW-0040">ANK repeat</keyword>
<dbReference type="EnsemblMetazoa" id="XM_030987380">
    <property type="protein sequence ID" value="XP_030843240"/>
    <property type="gene ID" value="LOC115924662"/>
</dbReference>
<dbReference type="SMART" id="SM00248">
    <property type="entry name" value="ANK"/>
    <property type="match status" value="6"/>
</dbReference>
<dbReference type="RefSeq" id="XP_030843240.1">
    <property type="nucleotide sequence ID" value="XM_030987380.1"/>
</dbReference>
<dbReference type="Gene3D" id="2.60.220.30">
    <property type="match status" value="1"/>
</dbReference>
<evidence type="ECO:0000256" key="1">
    <source>
        <dbReference type="ARBA" id="ARBA00022737"/>
    </source>
</evidence>
<proteinExistence type="predicted"/>
<feature type="repeat" description="ANK" evidence="3">
    <location>
        <begin position="72"/>
        <end position="104"/>
    </location>
</feature>
<protein>
    <recommendedName>
        <fullName evidence="4">ZU5 domain-containing protein</fullName>
    </recommendedName>
</protein>
<evidence type="ECO:0000313" key="6">
    <source>
        <dbReference type="Proteomes" id="UP000007110"/>
    </source>
</evidence>
<dbReference type="SUPFAM" id="SSF48403">
    <property type="entry name" value="Ankyrin repeat"/>
    <property type="match status" value="1"/>
</dbReference>
<reference evidence="5" key="2">
    <citation type="submission" date="2021-01" db="UniProtKB">
        <authorList>
            <consortium name="EnsemblMetazoa"/>
        </authorList>
    </citation>
    <scope>IDENTIFICATION</scope>
</reference>
<feature type="repeat" description="ANK" evidence="3">
    <location>
        <begin position="138"/>
        <end position="170"/>
    </location>
</feature>
<dbReference type="Proteomes" id="UP000007110">
    <property type="component" value="Unassembled WGS sequence"/>
</dbReference>
<name>A0A7M7NXR9_STRPU</name>
<dbReference type="Pfam" id="PF00791">
    <property type="entry name" value="ZU5"/>
    <property type="match status" value="1"/>
</dbReference>
<dbReference type="OrthoDB" id="194358at2759"/>
<dbReference type="InterPro" id="IPR036770">
    <property type="entry name" value="Ankyrin_rpt-contain_sf"/>
</dbReference>
<dbReference type="InterPro" id="IPR002110">
    <property type="entry name" value="Ankyrin_rpt"/>
</dbReference>
<evidence type="ECO:0000256" key="3">
    <source>
        <dbReference type="PROSITE-ProRule" id="PRU00023"/>
    </source>
</evidence>
<keyword evidence="1" id="KW-0677">Repeat</keyword>
<dbReference type="GeneID" id="115924662"/>
<dbReference type="PANTHER" id="PTHR24126:SF14">
    <property type="entry name" value="ANK_REP_REGION DOMAIN-CONTAINING PROTEIN"/>
    <property type="match status" value="1"/>
</dbReference>
<dbReference type="PROSITE" id="PS50297">
    <property type="entry name" value="ANK_REP_REGION"/>
    <property type="match status" value="6"/>
</dbReference>
<dbReference type="InterPro" id="IPR000906">
    <property type="entry name" value="ZU5_dom"/>
</dbReference>
<feature type="domain" description="ZU5" evidence="4">
    <location>
        <begin position="341"/>
        <end position="394"/>
    </location>
</feature>
<dbReference type="PROSITE" id="PS50088">
    <property type="entry name" value="ANK_REPEAT"/>
    <property type="match status" value="6"/>
</dbReference>
<feature type="repeat" description="ANK" evidence="3">
    <location>
        <begin position="171"/>
        <end position="203"/>
    </location>
</feature>